<reference evidence="1 3" key="1">
    <citation type="submission" date="2019-07" db="EMBL/GenBank/DDBJ databases">
        <title>Whole genome shotgun sequence of Cellulomonas hominis NBRC 16055.</title>
        <authorList>
            <person name="Hosoyama A."/>
            <person name="Uohara A."/>
            <person name="Ohji S."/>
            <person name="Ichikawa N."/>
        </authorList>
    </citation>
    <scope>NUCLEOTIDE SEQUENCE [LARGE SCALE GENOMIC DNA]</scope>
    <source>
        <strain evidence="1 3">NBRC 16055</strain>
    </source>
</reference>
<protein>
    <submittedName>
        <fullName evidence="1">Uncharacterized protein</fullName>
    </submittedName>
</protein>
<evidence type="ECO:0000313" key="2">
    <source>
        <dbReference type="EMBL" id="MBB5474824.1"/>
    </source>
</evidence>
<dbReference type="Proteomes" id="UP000321723">
    <property type="component" value="Unassembled WGS sequence"/>
</dbReference>
<gene>
    <name evidence="1" type="ORF">CHO01_35950</name>
    <name evidence="2" type="ORF">HNR08_003560</name>
</gene>
<reference evidence="2 4" key="2">
    <citation type="submission" date="2020-08" db="EMBL/GenBank/DDBJ databases">
        <title>Sequencing the genomes of 1000 actinobacteria strains.</title>
        <authorList>
            <person name="Klenk H.-P."/>
        </authorList>
    </citation>
    <scope>NUCLEOTIDE SEQUENCE [LARGE SCALE GENOMIC DNA]</scope>
    <source>
        <strain evidence="2 4">DSM 9581</strain>
    </source>
</reference>
<evidence type="ECO:0000313" key="1">
    <source>
        <dbReference type="EMBL" id="GEL48479.1"/>
    </source>
</evidence>
<name>A0A511FGS9_9CELL</name>
<dbReference type="RefSeq" id="WP_146840466.1">
    <property type="nucleotide sequence ID" value="NZ_BJVQ01000082.1"/>
</dbReference>
<keyword evidence="3" id="KW-1185">Reference proteome</keyword>
<comment type="caution">
    <text evidence="1">The sequence shown here is derived from an EMBL/GenBank/DDBJ whole genome shotgun (WGS) entry which is preliminary data.</text>
</comment>
<evidence type="ECO:0000313" key="4">
    <source>
        <dbReference type="Proteomes" id="UP000564629"/>
    </source>
</evidence>
<sequence length="144" mass="15560">MSTTTPARHPAGVRTGGQFAATARAEAPLDLGVPDAPQVDAVNGLVPRLNAAGRWYLADQATGKPVLRDAQRARGSHATLDDAMRWAEHTYPLVVRVADKLERRHPVLTPTCPDCATTMVHEVDDERPRPAPVWVCPVCDAPAR</sequence>
<accession>A0A511FGS9</accession>
<evidence type="ECO:0000313" key="3">
    <source>
        <dbReference type="Proteomes" id="UP000321723"/>
    </source>
</evidence>
<dbReference type="EMBL" id="BJVQ01000082">
    <property type="protein sequence ID" value="GEL48479.1"/>
    <property type="molecule type" value="Genomic_DNA"/>
</dbReference>
<dbReference type="EMBL" id="JACHDN010000001">
    <property type="protein sequence ID" value="MBB5474824.1"/>
    <property type="molecule type" value="Genomic_DNA"/>
</dbReference>
<dbReference type="AlphaFoldDB" id="A0A511FGS9"/>
<organism evidence="1 3">
    <name type="scientific">Cellulomonas hominis</name>
    <dbReference type="NCBI Taxonomy" id="156981"/>
    <lineage>
        <taxon>Bacteria</taxon>
        <taxon>Bacillati</taxon>
        <taxon>Actinomycetota</taxon>
        <taxon>Actinomycetes</taxon>
        <taxon>Micrococcales</taxon>
        <taxon>Cellulomonadaceae</taxon>
        <taxon>Cellulomonas</taxon>
    </lineage>
</organism>
<dbReference type="Proteomes" id="UP000564629">
    <property type="component" value="Unassembled WGS sequence"/>
</dbReference>
<proteinExistence type="predicted"/>